<dbReference type="CDD" id="cd06225">
    <property type="entry name" value="HAMP"/>
    <property type="match status" value="1"/>
</dbReference>
<gene>
    <name evidence="14" type="ORF">DPM12_04550</name>
</gene>
<dbReference type="Pfam" id="PF00672">
    <property type="entry name" value="HAMP"/>
    <property type="match status" value="1"/>
</dbReference>
<comment type="catalytic activity">
    <reaction evidence="1">
        <text>ATP + protein L-histidine = ADP + protein N-phospho-L-histidine.</text>
        <dbReference type="EC" id="2.7.13.3"/>
    </reaction>
</comment>
<dbReference type="Pfam" id="PF02518">
    <property type="entry name" value="HATPase_c"/>
    <property type="match status" value="1"/>
</dbReference>
<evidence type="ECO:0000256" key="2">
    <source>
        <dbReference type="ARBA" id="ARBA00004236"/>
    </source>
</evidence>
<proteinExistence type="predicted"/>
<dbReference type="SUPFAM" id="SSF47384">
    <property type="entry name" value="Homodimeric domain of signal transducing histidine kinase"/>
    <property type="match status" value="1"/>
</dbReference>
<dbReference type="InterPro" id="IPR003660">
    <property type="entry name" value="HAMP_dom"/>
</dbReference>
<dbReference type="PROSITE" id="PS50109">
    <property type="entry name" value="HIS_KIN"/>
    <property type="match status" value="1"/>
</dbReference>
<dbReference type="Pfam" id="PF00512">
    <property type="entry name" value="HisKA"/>
    <property type="match status" value="1"/>
</dbReference>
<keyword evidence="5" id="KW-0808">Transferase</keyword>
<reference evidence="14 15" key="1">
    <citation type="submission" date="2018-06" db="EMBL/GenBank/DDBJ databases">
        <title>Phytoactinopolyspora halophila sp. nov., a novel halophilic actinomycete isolated from a saline soil in China.</title>
        <authorList>
            <person name="Tang S.-K."/>
        </authorList>
    </citation>
    <scope>NUCLEOTIDE SEQUENCE [LARGE SCALE GENOMIC DNA]</scope>
    <source>
        <strain evidence="14 15">YIM 96934</strain>
    </source>
</reference>
<dbReference type="InterPro" id="IPR003594">
    <property type="entry name" value="HATPase_dom"/>
</dbReference>
<accession>A0A329R0E8</accession>
<dbReference type="InterPro" id="IPR050428">
    <property type="entry name" value="TCS_sensor_his_kinase"/>
</dbReference>
<dbReference type="SMART" id="SM00387">
    <property type="entry name" value="HATPase_c"/>
    <property type="match status" value="1"/>
</dbReference>
<evidence type="ECO:0000256" key="11">
    <source>
        <dbReference type="SAM" id="Phobius"/>
    </source>
</evidence>
<evidence type="ECO:0000256" key="9">
    <source>
        <dbReference type="ARBA" id="ARBA00023012"/>
    </source>
</evidence>
<dbReference type="PROSITE" id="PS50885">
    <property type="entry name" value="HAMP"/>
    <property type="match status" value="1"/>
</dbReference>
<dbReference type="PANTHER" id="PTHR45436">
    <property type="entry name" value="SENSOR HISTIDINE KINASE YKOH"/>
    <property type="match status" value="1"/>
</dbReference>
<dbReference type="EC" id="2.7.13.3" evidence="3"/>
<comment type="caution">
    <text evidence="14">The sequence shown here is derived from an EMBL/GenBank/DDBJ whole genome shotgun (WGS) entry which is preliminary data.</text>
</comment>
<evidence type="ECO:0000256" key="5">
    <source>
        <dbReference type="ARBA" id="ARBA00022679"/>
    </source>
</evidence>
<sequence length="617" mass="66653">MRHSLPMRLLGLALAVATLAIVATAWLTSRDTGERFRGEFERTLEADTFIYQELMSYAARHDSWDDVDDHLIELAERTDRRVALADDDGRIVADSAESSGGTPPLPSNPTAEIDVLSSNQLAVGTARTSGGDNTGGVVIEEHVEVGPVFGTRTRVGGFLSMPEVPLQWRMTDEEAERRERLAAEARECMKEGELDQLPVDVNDEELRSCVSDELLEPTQAAAEANDMQASIVSDCLDEADIPHTVVTGDRGLRQVVPLSEGDDGAQMRDDTRIDDERWSECMDRGWNEAMESFTADPVVMYTGTTERFDPFFGDGWWRTVLAGLAVLAAATGVTVLVGRRMTRPIHALTAAARRMGAGDRSARVEVNGKDEIADLGRAFNSMAESIEVNEAQRKAMVSDIAHELRTPLSNVSGYLEAAEDGVVPLDSSLVSSLREESALLQRLIDDLQDLALADAGMLRVYPEEQDAAALARQVVAAHRAAADEAGVELRLDAEPVTVAFDPERLRQALGNLLSNAIRFTPEGGTVTVYARGGDESASLVVEDDGPGVPEEHLPHLFDRFYRVEGSRSRETGGSGLGLAICKHLVEAHGGTIDVASTAGAGSVFTIRLPLRQPAGIG</sequence>
<dbReference type="SUPFAM" id="SSF158472">
    <property type="entry name" value="HAMP domain-like"/>
    <property type="match status" value="1"/>
</dbReference>
<dbReference type="CDD" id="cd00082">
    <property type="entry name" value="HisKA"/>
    <property type="match status" value="1"/>
</dbReference>
<evidence type="ECO:0000256" key="6">
    <source>
        <dbReference type="ARBA" id="ARBA00022692"/>
    </source>
</evidence>
<protein>
    <recommendedName>
        <fullName evidence="3">histidine kinase</fullName>
        <ecNumber evidence="3">2.7.13.3</ecNumber>
    </recommendedName>
</protein>
<dbReference type="InterPro" id="IPR004358">
    <property type="entry name" value="Sig_transdc_His_kin-like_C"/>
</dbReference>
<evidence type="ECO:0000256" key="10">
    <source>
        <dbReference type="ARBA" id="ARBA00023136"/>
    </source>
</evidence>
<dbReference type="InterPro" id="IPR036097">
    <property type="entry name" value="HisK_dim/P_sf"/>
</dbReference>
<dbReference type="AlphaFoldDB" id="A0A329R0E8"/>
<dbReference type="InterPro" id="IPR005467">
    <property type="entry name" value="His_kinase_dom"/>
</dbReference>
<feature type="transmembrane region" description="Helical" evidence="11">
    <location>
        <begin position="316"/>
        <end position="337"/>
    </location>
</feature>
<dbReference type="RefSeq" id="WP_112257056.1">
    <property type="nucleotide sequence ID" value="NZ_QMIG01000002.1"/>
</dbReference>
<organism evidence="14 15">
    <name type="scientific">Phytoactinopolyspora halophila</name>
    <dbReference type="NCBI Taxonomy" id="1981511"/>
    <lineage>
        <taxon>Bacteria</taxon>
        <taxon>Bacillati</taxon>
        <taxon>Actinomycetota</taxon>
        <taxon>Actinomycetes</taxon>
        <taxon>Jiangellales</taxon>
        <taxon>Jiangellaceae</taxon>
        <taxon>Phytoactinopolyspora</taxon>
    </lineage>
</organism>
<keyword evidence="6 11" id="KW-0812">Transmembrane</keyword>
<dbReference type="PANTHER" id="PTHR45436:SF5">
    <property type="entry name" value="SENSOR HISTIDINE KINASE TRCS"/>
    <property type="match status" value="1"/>
</dbReference>
<dbReference type="SMART" id="SM00304">
    <property type="entry name" value="HAMP"/>
    <property type="match status" value="1"/>
</dbReference>
<dbReference type="InterPro" id="IPR003661">
    <property type="entry name" value="HisK_dim/P_dom"/>
</dbReference>
<dbReference type="CDD" id="cd00075">
    <property type="entry name" value="HATPase"/>
    <property type="match status" value="1"/>
</dbReference>
<evidence type="ECO:0000313" key="15">
    <source>
        <dbReference type="Proteomes" id="UP000250462"/>
    </source>
</evidence>
<dbReference type="OrthoDB" id="9786919at2"/>
<keyword evidence="10 11" id="KW-0472">Membrane</keyword>
<dbReference type="EMBL" id="QMIG01000002">
    <property type="protein sequence ID" value="RAW18100.1"/>
    <property type="molecule type" value="Genomic_DNA"/>
</dbReference>
<dbReference type="Gene3D" id="3.30.565.10">
    <property type="entry name" value="Histidine kinase-like ATPase, C-terminal domain"/>
    <property type="match status" value="1"/>
</dbReference>
<dbReference type="GO" id="GO:0000155">
    <property type="term" value="F:phosphorelay sensor kinase activity"/>
    <property type="evidence" value="ECO:0007669"/>
    <property type="project" value="InterPro"/>
</dbReference>
<dbReference type="SUPFAM" id="SSF55874">
    <property type="entry name" value="ATPase domain of HSP90 chaperone/DNA topoisomerase II/histidine kinase"/>
    <property type="match status" value="1"/>
</dbReference>
<name>A0A329R0E8_9ACTN</name>
<evidence type="ECO:0000256" key="8">
    <source>
        <dbReference type="ARBA" id="ARBA00022989"/>
    </source>
</evidence>
<dbReference type="PRINTS" id="PR00344">
    <property type="entry name" value="BCTRLSENSOR"/>
</dbReference>
<evidence type="ECO:0000259" key="13">
    <source>
        <dbReference type="PROSITE" id="PS50885"/>
    </source>
</evidence>
<dbReference type="Gene3D" id="1.10.287.130">
    <property type="match status" value="1"/>
</dbReference>
<keyword evidence="9" id="KW-0902">Two-component regulatory system</keyword>
<evidence type="ECO:0000256" key="1">
    <source>
        <dbReference type="ARBA" id="ARBA00000085"/>
    </source>
</evidence>
<evidence type="ECO:0000259" key="12">
    <source>
        <dbReference type="PROSITE" id="PS50109"/>
    </source>
</evidence>
<dbReference type="Proteomes" id="UP000250462">
    <property type="component" value="Unassembled WGS sequence"/>
</dbReference>
<dbReference type="GO" id="GO:0005886">
    <property type="term" value="C:plasma membrane"/>
    <property type="evidence" value="ECO:0007669"/>
    <property type="project" value="UniProtKB-SubCell"/>
</dbReference>
<feature type="domain" description="HAMP" evidence="13">
    <location>
        <begin position="339"/>
        <end position="391"/>
    </location>
</feature>
<dbReference type="SMART" id="SM00388">
    <property type="entry name" value="HisKA"/>
    <property type="match status" value="1"/>
</dbReference>
<evidence type="ECO:0000256" key="3">
    <source>
        <dbReference type="ARBA" id="ARBA00012438"/>
    </source>
</evidence>
<keyword evidence="15" id="KW-1185">Reference proteome</keyword>
<evidence type="ECO:0000313" key="14">
    <source>
        <dbReference type="EMBL" id="RAW18100.1"/>
    </source>
</evidence>
<comment type="subcellular location">
    <subcellularLocation>
        <location evidence="2">Cell membrane</location>
    </subcellularLocation>
</comment>
<dbReference type="InterPro" id="IPR036890">
    <property type="entry name" value="HATPase_C_sf"/>
</dbReference>
<feature type="domain" description="Histidine kinase" evidence="12">
    <location>
        <begin position="399"/>
        <end position="612"/>
    </location>
</feature>
<keyword evidence="8 11" id="KW-1133">Transmembrane helix</keyword>
<dbReference type="FunFam" id="3.30.565.10:FF:000006">
    <property type="entry name" value="Sensor histidine kinase WalK"/>
    <property type="match status" value="1"/>
</dbReference>
<evidence type="ECO:0000256" key="7">
    <source>
        <dbReference type="ARBA" id="ARBA00022777"/>
    </source>
</evidence>
<evidence type="ECO:0000256" key="4">
    <source>
        <dbReference type="ARBA" id="ARBA00022553"/>
    </source>
</evidence>
<dbReference type="Gene3D" id="6.10.340.10">
    <property type="match status" value="1"/>
</dbReference>
<keyword evidence="4" id="KW-0597">Phosphoprotein</keyword>
<keyword evidence="7 14" id="KW-0418">Kinase</keyword>